<dbReference type="PRINTS" id="PR00364">
    <property type="entry name" value="DISEASERSIST"/>
</dbReference>
<dbReference type="GO" id="GO:0043531">
    <property type="term" value="F:ADP binding"/>
    <property type="evidence" value="ECO:0007669"/>
    <property type="project" value="InterPro"/>
</dbReference>
<dbReference type="InterPro" id="IPR027417">
    <property type="entry name" value="P-loop_NTPase"/>
</dbReference>
<dbReference type="SUPFAM" id="SSF46785">
    <property type="entry name" value="Winged helix' DNA-binding domain"/>
    <property type="match status" value="1"/>
</dbReference>
<dbReference type="SUPFAM" id="SSF52058">
    <property type="entry name" value="L domain-like"/>
    <property type="match status" value="1"/>
</dbReference>
<proteinExistence type="predicted"/>
<name>A0A075D396_CICAR</name>
<dbReference type="EC" id="3.2.2.6" evidence="1"/>
<dbReference type="SMART" id="SM00255">
    <property type="entry name" value="TIR"/>
    <property type="match status" value="2"/>
</dbReference>
<dbReference type="Gene3D" id="3.40.50.300">
    <property type="entry name" value="P-loop containing nucleotide triphosphate hydrolases"/>
    <property type="match status" value="1"/>
</dbReference>
<accession>A0A075D396</accession>
<dbReference type="InterPro" id="IPR002182">
    <property type="entry name" value="NB-ARC"/>
</dbReference>
<evidence type="ECO:0000256" key="7">
    <source>
        <dbReference type="ARBA" id="ARBA00047304"/>
    </source>
</evidence>
<dbReference type="SUPFAM" id="SSF52540">
    <property type="entry name" value="P-loop containing nucleoside triphosphate hydrolases"/>
    <property type="match status" value="1"/>
</dbReference>
<dbReference type="Pfam" id="PF23282">
    <property type="entry name" value="WHD_ROQ1"/>
    <property type="match status" value="1"/>
</dbReference>
<dbReference type="GO" id="GO:0007165">
    <property type="term" value="P:signal transduction"/>
    <property type="evidence" value="ECO:0007669"/>
    <property type="project" value="InterPro"/>
</dbReference>
<evidence type="ECO:0000256" key="2">
    <source>
        <dbReference type="ARBA" id="ARBA00022614"/>
    </source>
</evidence>
<evidence type="ECO:0000259" key="8">
    <source>
        <dbReference type="PROSITE" id="PS50104"/>
    </source>
</evidence>
<dbReference type="InterPro" id="IPR032675">
    <property type="entry name" value="LRR_dom_sf"/>
</dbReference>
<feature type="domain" description="TIR" evidence="8">
    <location>
        <begin position="6"/>
        <end position="170"/>
    </location>
</feature>
<dbReference type="Gene3D" id="1.10.8.430">
    <property type="entry name" value="Helical domain of apoptotic protease-activating factors"/>
    <property type="match status" value="1"/>
</dbReference>
<reference evidence="9" key="1">
    <citation type="submission" date="2013-09" db="EMBL/GenBank/DDBJ databases">
        <title>Genome wide identification of nucleotide-binding site (NBS)- leucine-rich repeat (LRR) gene family in Cicer arietinum (Chickpea).</title>
        <authorList>
            <person name="Sharma R."/>
            <person name="Suresh C.G."/>
        </authorList>
    </citation>
    <scope>NUCLEOTIDE SEQUENCE</scope>
    <source>
        <strain evidence="9">Ca_10065</strain>
    </source>
</reference>
<protein>
    <recommendedName>
        <fullName evidence="1">ADP-ribosyl cyclase/cyclic ADP-ribose hydrolase</fullName>
        <ecNumber evidence="1">3.2.2.6</ecNumber>
    </recommendedName>
</protein>
<feature type="domain" description="TIR" evidence="8">
    <location>
        <begin position="166"/>
        <end position="287"/>
    </location>
</feature>
<dbReference type="Pfam" id="PF00931">
    <property type="entry name" value="NB-ARC"/>
    <property type="match status" value="1"/>
</dbReference>
<dbReference type="AlphaFoldDB" id="A0A075D396"/>
<dbReference type="Pfam" id="PF20160">
    <property type="entry name" value="C-JID"/>
    <property type="match status" value="1"/>
</dbReference>
<dbReference type="SUPFAM" id="SSF52200">
    <property type="entry name" value="Toll/Interleukin receptor TIR domain"/>
    <property type="match status" value="2"/>
</dbReference>
<evidence type="ECO:0000256" key="4">
    <source>
        <dbReference type="ARBA" id="ARBA00022801"/>
    </source>
</evidence>
<keyword evidence="4" id="KW-0378">Hydrolase</keyword>
<keyword evidence="5" id="KW-0611">Plant defense</keyword>
<keyword evidence="3" id="KW-0677">Repeat</keyword>
<dbReference type="Gene3D" id="3.80.10.10">
    <property type="entry name" value="Ribonuclease Inhibitor"/>
    <property type="match status" value="2"/>
</dbReference>
<evidence type="ECO:0000256" key="5">
    <source>
        <dbReference type="ARBA" id="ARBA00022821"/>
    </source>
</evidence>
<evidence type="ECO:0000256" key="1">
    <source>
        <dbReference type="ARBA" id="ARBA00011982"/>
    </source>
</evidence>
<dbReference type="GO" id="GO:0061809">
    <property type="term" value="F:NAD+ nucleosidase activity, cyclic ADP-ribose generating"/>
    <property type="evidence" value="ECO:0007669"/>
    <property type="project" value="UniProtKB-EC"/>
</dbReference>
<keyword evidence="6" id="KW-0520">NAD</keyword>
<evidence type="ECO:0000256" key="3">
    <source>
        <dbReference type="ARBA" id="ARBA00022737"/>
    </source>
</evidence>
<evidence type="ECO:0000313" key="9">
    <source>
        <dbReference type="EMBL" id="AHG28976.1"/>
    </source>
</evidence>
<keyword evidence="2" id="KW-0433">Leucine-rich repeat</keyword>
<evidence type="ECO:0000256" key="6">
    <source>
        <dbReference type="ARBA" id="ARBA00023027"/>
    </source>
</evidence>
<comment type="catalytic activity">
    <reaction evidence="7">
        <text>NAD(+) + H2O = ADP-D-ribose + nicotinamide + H(+)</text>
        <dbReference type="Rhea" id="RHEA:16301"/>
        <dbReference type="ChEBI" id="CHEBI:15377"/>
        <dbReference type="ChEBI" id="CHEBI:15378"/>
        <dbReference type="ChEBI" id="CHEBI:17154"/>
        <dbReference type="ChEBI" id="CHEBI:57540"/>
        <dbReference type="ChEBI" id="CHEBI:57967"/>
        <dbReference type="EC" id="3.2.2.6"/>
    </reaction>
    <physiologicalReaction direction="left-to-right" evidence="7">
        <dbReference type="Rhea" id="RHEA:16302"/>
    </physiologicalReaction>
</comment>
<dbReference type="PANTHER" id="PTHR11017">
    <property type="entry name" value="LEUCINE-RICH REPEAT-CONTAINING PROTEIN"/>
    <property type="match status" value="1"/>
</dbReference>
<organism evidence="9">
    <name type="scientific">Cicer arietinum</name>
    <name type="common">Chickpea</name>
    <name type="synonym">Garbanzo</name>
    <dbReference type="NCBI Taxonomy" id="3827"/>
    <lineage>
        <taxon>Eukaryota</taxon>
        <taxon>Viridiplantae</taxon>
        <taxon>Streptophyta</taxon>
        <taxon>Embryophyta</taxon>
        <taxon>Tracheophyta</taxon>
        <taxon>Spermatophyta</taxon>
        <taxon>Magnoliopsida</taxon>
        <taxon>eudicotyledons</taxon>
        <taxon>Gunneridae</taxon>
        <taxon>Pentapetalae</taxon>
        <taxon>rosids</taxon>
        <taxon>fabids</taxon>
        <taxon>Fabales</taxon>
        <taxon>Fabaceae</taxon>
        <taxon>Papilionoideae</taxon>
        <taxon>50 kb inversion clade</taxon>
        <taxon>NPAAA clade</taxon>
        <taxon>Hologalegina</taxon>
        <taxon>IRL clade</taxon>
        <taxon>Cicereae</taxon>
        <taxon>Cicer</taxon>
    </lineage>
</organism>
<dbReference type="InterPro" id="IPR035897">
    <property type="entry name" value="Toll_tir_struct_dom_sf"/>
</dbReference>
<dbReference type="EMBL" id="KF711860">
    <property type="protein sequence ID" value="AHG28976.1"/>
    <property type="molecule type" value="Genomic_DNA"/>
</dbReference>
<sequence length="1244" mass="143177">MSSSDHKYDVFISFRGEDTRKTFTSQLHKALCKDNIETFVDYNLKRGDEVGPSLTEAISYSRISVVIFSENYANSKWCLVELAHIMECRRFYEHVVIPVFYEIEPSHVRYQEGSYKTAFARYEAEANISRNFANSLIEWKAALASAANISGWVSRTYRGDEVGPSLTEAISYSRISVVIFSENYANSKWCLVELAHIMECRRFYEHVVIPVFYEIEPSHVRYQEGSYKTAFARYEAEANISRNFANSLIEWKAALASAANISGWVSRTYRDDSQLIDDIVKDVWKMLSLMYPNELKDLVQIDENNKYIESLLKKHQSIGIWGFGGMGKTTIAKQIFAKHFAQYDSVCLLENVRENTETFGVTHIRTKLICELLRRQVTESEIVGLRTFIKRRLTGKKVLIALDDVGDTEQLDELCRYLDELGQDSRLIITTRNRHMLNGRVHVQYKVKKWKLDESLKLFSLGAFKQSHPKEGYEDLSKRAVAYAGGIPLALKVLGSYFHSRDSDFWESELNHLVNNGESLSKIEKVFKGSYNELTQREKEIFLDIAFFFKEENKDFTTRILNACGFNATGGIKLLQEKALVTISNSGRIQMHDLLQKVALQIVQCKKNCSRKDPGERSRLCDIKEIRDVFKSSRDTHKVEGILFDLSQKLKLDVQVDTFKKMTELRFLRLYVPLGKKRLTSVSIPEYIMPFSDKLRYLEWDGYLLKTLPQPFCAELLVEIRLPHSEVEHLWHGMQELPNLEGIDLTECKQLTELPDLSGASKLKWLYLSGCESLCEIEPHVFSNDTLVTLILDNCIKLQSLTCGKHLTSLEKINVYGCSSLQVFSLSSDSIERLDLSKTGTEKLHSSIGHMKKLVYLNLEGLRLSNLPSELSCLKSLTELRLSNCDIVTGSNLEAVFDSKLRSLKILYLKDCVKLLELPTNVNSLSSLYELRLDGSNLEILPVSIEGLSELEIMSLNNCRNLRFLPKLPPHIKEFHADNCTSLVRVFTLNTFSESMKGENKYISFKNDMELDESSLVCMTEGAILTMKTAALHNMSIEKYSLKTHSYNYDSVVVSLPGSSVPMQFEYQTTDSTSITLDITKFHYYSRGFIFCVVVSPSLSYGTREHGGVQIQCQCFMKNGSNVGVVSKWHHKAIEDLNMNHVFFWYDPYHFDSIHYFFDTVSFEFSVSTDSGEQNDFFSIKECGIYPIYISEFPTLLDNLSFEERIQSYLRLKIWYNLEMLESYKLREEKEKTTLFEMKYMQNW</sequence>
<dbReference type="InterPro" id="IPR045344">
    <property type="entry name" value="C-JID"/>
</dbReference>
<dbReference type="InterPro" id="IPR044974">
    <property type="entry name" value="Disease_R_plants"/>
</dbReference>
<dbReference type="InterPro" id="IPR058192">
    <property type="entry name" value="WHD_ROQ1-like"/>
</dbReference>
<dbReference type="InterPro" id="IPR000157">
    <property type="entry name" value="TIR_dom"/>
</dbReference>
<dbReference type="Pfam" id="PF01582">
    <property type="entry name" value="TIR"/>
    <property type="match status" value="2"/>
</dbReference>
<dbReference type="PROSITE" id="PS50104">
    <property type="entry name" value="TIR"/>
    <property type="match status" value="2"/>
</dbReference>
<dbReference type="InterPro" id="IPR036390">
    <property type="entry name" value="WH_DNA-bd_sf"/>
</dbReference>
<dbReference type="Gene3D" id="3.40.50.10140">
    <property type="entry name" value="Toll/interleukin-1 receptor homology (TIR) domain"/>
    <property type="match status" value="2"/>
</dbReference>
<dbReference type="FunFam" id="3.40.50.10140:FF:000007">
    <property type="entry name" value="Disease resistance protein (TIR-NBS-LRR class)"/>
    <property type="match status" value="1"/>
</dbReference>
<dbReference type="InterPro" id="IPR042197">
    <property type="entry name" value="Apaf_helical"/>
</dbReference>
<dbReference type="GO" id="GO:0006952">
    <property type="term" value="P:defense response"/>
    <property type="evidence" value="ECO:0007669"/>
    <property type="project" value="UniProtKB-KW"/>
</dbReference>
<dbReference type="PANTHER" id="PTHR11017:SF562">
    <property type="entry name" value="ADP-RIBOSYL CYCLASE_CYCLIC ADP-RIBOSE HYDROLASE"/>
    <property type="match status" value="1"/>
</dbReference>